<organism evidence="7 8">
    <name type="scientific">Methanospirillum stamsii</name>
    <dbReference type="NCBI Taxonomy" id="1277351"/>
    <lineage>
        <taxon>Archaea</taxon>
        <taxon>Methanobacteriati</taxon>
        <taxon>Methanobacteriota</taxon>
        <taxon>Stenosarchaea group</taxon>
        <taxon>Methanomicrobia</taxon>
        <taxon>Methanomicrobiales</taxon>
        <taxon>Methanospirillaceae</taxon>
        <taxon>Methanospirillum</taxon>
    </lineage>
</organism>
<evidence type="ECO:0000256" key="4">
    <source>
        <dbReference type="ARBA" id="ARBA00022691"/>
    </source>
</evidence>
<sequence length="289" mass="32815">MRTNVLSLENFTKICEFEKMGLKKDLAGVIPQDLLSYLPDGYEIIGNIAIISVPASLEAYFKDITKALLSRRPSLVTILNKISTIQGKERIAHYDPIFGKETITEVREFGFRYQLNVREVYFSTKMASERRRIHELINKRDTVFVPFAGVGPYAIPAATRGAEVYAIEISHHACAWMARNAIVNGASSNLHIIRGDALQAAYYLNKDFSRIIIPTPYGVLKSPDFFLDRLIQGGTAHWITFCNKAQINEYIEELSGDIYEVTYCHKSGNIAPSVFRWILDIKKKKTDRQ</sequence>
<dbReference type="PANTHER" id="PTHR23245:SF36">
    <property type="entry name" value="TRNA (GUANINE(37)-N1)-METHYLTRANSFERASE"/>
    <property type="match status" value="1"/>
</dbReference>
<gene>
    <name evidence="7" type="ORF">DLD82_11845</name>
</gene>
<keyword evidence="2 7" id="KW-0489">Methyltransferase</keyword>
<evidence type="ECO:0000259" key="6">
    <source>
        <dbReference type="PROSITE" id="PS51684"/>
    </source>
</evidence>
<proteinExistence type="predicted"/>
<accession>A0A2V2NBK0</accession>
<dbReference type="GO" id="GO:0008175">
    <property type="term" value="F:tRNA methyltransferase activity"/>
    <property type="evidence" value="ECO:0007669"/>
    <property type="project" value="TreeGrafter"/>
</dbReference>
<dbReference type="GO" id="GO:0002939">
    <property type="term" value="P:tRNA N1-guanine methylation"/>
    <property type="evidence" value="ECO:0007669"/>
    <property type="project" value="TreeGrafter"/>
</dbReference>
<dbReference type="AlphaFoldDB" id="A0A2V2NBK0"/>
<keyword evidence="4" id="KW-0949">S-adenosyl-L-methionine</keyword>
<dbReference type="EMBL" id="QGMZ01000024">
    <property type="protein sequence ID" value="PWR72951.1"/>
    <property type="molecule type" value="Genomic_DNA"/>
</dbReference>
<keyword evidence="3 7" id="KW-0808">Transferase</keyword>
<evidence type="ECO:0000256" key="3">
    <source>
        <dbReference type="ARBA" id="ARBA00022679"/>
    </source>
</evidence>
<evidence type="ECO:0000256" key="1">
    <source>
        <dbReference type="ARBA" id="ARBA00022490"/>
    </source>
</evidence>
<evidence type="ECO:0000256" key="2">
    <source>
        <dbReference type="ARBA" id="ARBA00022603"/>
    </source>
</evidence>
<dbReference type="Gene3D" id="3.40.50.150">
    <property type="entry name" value="Vaccinia Virus protein VP39"/>
    <property type="match status" value="1"/>
</dbReference>
<keyword evidence="8" id="KW-1185">Reference proteome</keyword>
<dbReference type="SUPFAM" id="SSF53335">
    <property type="entry name" value="S-adenosyl-L-methionine-dependent methyltransferases"/>
    <property type="match status" value="1"/>
</dbReference>
<dbReference type="PROSITE" id="PS51684">
    <property type="entry name" value="SAM_MT_TRM5_TYW2"/>
    <property type="match status" value="1"/>
</dbReference>
<dbReference type="PANTHER" id="PTHR23245">
    <property type="entry name" value="TRNA METHYLTRANSFERASE"/>
    <property type="match status" value="1"/>
</dbReference>
<dbReference type="Pfam" id="PF02475">
    <property type="entry name" value="TRM5-TYW2_MTfase"/>
    <property type="match status" value="1"/>
</dbReference>
<dbReference type="InterPro" id="IPR029063">
    <property type="entry name" value="SAM-dependent_MTases_sf"/>
</dbReference>
<evidence type="ECO:0000313" key="7">
    <source>
        <dbReference type="EMBL" id="PWR72951.1"/>
    </source>
</evidence>
<evidence type="ECO:0000313" key="8">
    <source>
        <dbReference type="Proteomes" id="UP000245934"/>
    </source>
</evidence>
<evidence type="ECO:0000256" key="5">
    <source>
        <dbReference type="ARBA" id="ARBA00022694"/>
    </source>
</evidence>
<feature type="domain" description="SAM-dependent methyltransferase TRM5/TYW2-type" evidence="6">
    <location>
        <begin position="42"/>
        <end position="289"/>
    </location>
</feature>
<dbReference type="CDD" id="cd02440">
    <property type="entry name" value="AdoMet_MTases"/>
    <property type="match status" value="1"/>
</dbReference>
<dbReference type="InterPro" id="IPR030382">
    <property type="entry name" value="MeTrfase_TRM5/TYW2"/>
</dbReference>
<dbReference type="Pfam" id="PF25133">
    <property type="entry name" value="TYW2_N_2"/>
    <property type="match status" value="1"/>
</dbReference>
<dbReference type="GO" id="GO:0005737">
    <property type="term" value="C:cytoplasm"/>
    <property type="evidence" value="ECO:0007669"/>
    <property type="project" value="TreeGrafter"/>
</dbReference>
<dbReference type="InterPro" id="IPR056743">
    <property type="entry name" value="TRM5-TYW2-like_MTfase"/>
</dbReference>
<name>A0A2V2NBK0_9EURY</name>
<reference evidence="7 8" key="1">
    <citation type="submission" date="2018-05" db="EMBL/GenBank/DDBJ databases">
        <title>Draft genome of Methanospirillum stamsii Pt1.</title>
        <authorList>
            <person name="Dueholm M.S."/>
            <person name="Nielsen P.H."/>
            <person name="Bakmann L.F."/>
            <person name="Otzen D.E."/>
        </authorList>
    </citation>
    <scope>NUCLEOTIDE SEQUENCE [LARGE SCALE GENOMIC DNA]</scope>
    <source>
        <strain evidence="7 8">Pt1</strain>
    </source>
</reference>
<keyword evidence="5" id="KW-0819">tRNA processing</keyword>
<protein>
    <submittedName>
        <fullName evidence="7">SAM-dependent methyltransferase</fullName>
    </submittedName>
</protein>
<dbReference type="Proteomes" id="UP000245934">
    <property type="component" value="Unassembled WGS sequence"/>
</dbReference>
<dbReference type="Gene3D" id="3.30.300.110">
    <property type="entry name" value="Met-10+ protein-like domains"/>
    <property type="match status" value="1"/>
</dbReference>
<comment type="caution">
    <text evidence="7">The sequence shown here is derived from an EMBL/GenBank/DDBJ whole genome shotgun (WGS) entry which is preliminary data.</text>
</comment>
<keyword evidence="1" id="KW-0963">Cytoplasm</keyword>
<dbReference type="InterPro" id="IPR056744">
    <property type="entry name" value="TRM5/TYW2-like_N"/>
</dbReference>